<dbReference type="STRING" id="573729.G2QJB6"/>
<dbReference type="KEGG" id="mtm:MYCTH_2119814"/>
<evidence type="ECO:0000313" key="1">
    <source>
        <dbReference type="EMBL" id="AEO59673.1"/>
    </source>
</evidence>
<organism evidence="1 2">
    <name type="scientific">Thermothelomyces thermophilus (strain ATCC 42464 / BCRC 31852 / DSM 1799)</name>
    <name type="common">Sporotrichum thermophile</name>
    <dbReference type="NCBI Taxonomy" id="573729"/>
    <lineage>
        <taxon>Eukaryota</taxon>
        <taxon>Fungi</taxon>
        <taxon>Dikarya</taxon>
        <taxon>Ascomycota</taxon>
        <taxon>Pezizomycotina</taxon>
        <taxon>Sordariomycetes</taxon>
        <taxon>Sordariomycetidae</taxon>
        <taxon>Sordariales</taxon>
        <taxon>Chaetomiaceae</taxon>
        <taxon>Thermothelomyces</taxon>
    </lineage>
</organism>
<protein>
    <recommendedName>
        <fullName evidence="3">AB hydrolase-1 domain-containing protein</fullName>
    </recommendedName>
</protein>
<dbReference type="OMA" id="INFMEDL"/>
<dbReference type="EMBL" id="CP003006">
    <property type="protein sequence ID" value="AEO59673.1"/>
    <property type="molecule type" value="Genomic_DNA"/>
</dbReference>
<dbReference type="Gene3D" id="3.40.50.1820">
    <property type="entry name" value="alpha/beta hydrolase"/>
    <property type="match status" value="1"/>
</dbReference>
<dbReference type="AlphaFoldDB" id="G2QJB6"/>
<dbReference type="RefSeq" id="XP_003664918.1">
    <property type="nucleotide sequence ID" value="XM_003664870.1"/>
</dbReference>
<accession>G2QJB6</accession>
<dbReference type="OrthoDB" id="408373at2759"/>
<dbReference type="HOGENOM" id="CLU_083329_0_0_1"/>
<keyword evidence="2" id="KW-1185">Reference proteome</keyword>
<dbReference type="eggNOG" id="KOG4178">
    <property type="taxonomic scope" value="Eukaryota"/>
</dbReference>
<reference evidence="1 2" key="1">
    <citation type="journal article" date="2011" name="Nat. Biotechnol.">
        <title>Comparative genomic analysis of the thermophilic biomass-degrading fungi Myceliophthora thermophila and Thielavia terrestris.</title>
        <authorList>
            <person name="Berka R.M."/>
            <person name="Grigoriev I.V."/>
            <person name="Otillar R."/>
            <person name="Salamov A."/>
            <person name="Grimwood J."/>
            <person name="Reid I."/>
            <person name="Ishmael N."/>
            <person name="John T."/>
            <person name="Darmond C."/>
            <person name="Moisan M.-C."/>
            <person name="Henrissat B."/>
            <person name="Coutinho P.M."/>
            <person name="Lombard V."/>
            <person name="Natvig D.O."/>
            <person name="Lindquist E."/>
            <person name="Schmutz J."/>
            <person name="Lucas S."/>
            <person name="Harris P."/>
            <person name="Powlowski J."/>
            <person name="Bellemare A."/>
            <person name="Taylor D."/>
            <person name="Butler G."/>
            <person name="de Vries R.P."/>
            <person name="Allijn I.E."/>
            <person name="van den Brink J."/>
            <person name="Ushinsky S."/>
            <person name="Storms R."/>
            <person name="Powell A.J."/>
            <person name="Paulsen I.T."/>
            <person name="Elbourne L.D.H."/>
            <person name="Baker S.E."/>
            <person name="Magnuson J."/>
            <person name="LaBoissiere S."/>
            <person name="Clutterbuck A.J."/>
            <person name="Martinez D."/>
            <person name="Wogulis M."/>
            <person name="de Leon A.L."/>
            <person name="Rey M.W."/>
            <person name="Tsang A."/>
        </authorList>
    </citation>
    <scope>NUCLEOTIDE SEQUENCE [LARGE SCALE GENOMIC DNA]</scope>
    <source>
        <strain evidence="2">ATCC 42464 / BCRC 31852 / DSM 1799</strain>
    </source>
</reference>
<dbReference type="Proteomes" id="UP000007322">
    <property type="component" value="Chromosome 5"/>
</dbReference>
<dbReference type="GeneID" id="11506790"/>
<name>G2QJB6_THET4</name>
<evidence type="ECO:0008006" key="3">
    <source>
        <dbReference type="Google" id="ProtNLM"/>
    </source>
</evidence>
<sequence>METPPPGPRAMMVDIGEQQIVHNEGCDLHYGYQDKGPLITFIPGGNGHGRQFNKMMAALSGRFTCVTFDRRQMSASRVPWASTSPSFFGSSGGGFFAFQFALDFPDMADHLIATVGLLPDASALLDWFNHLLEVYETRGLEETSGIPKTEPPEPENVRIFWANEIPVLVAYIPNFCRLKENKTSSGLMRRIRCRDPFFARATVEQAKILDCPLHVVPGHHQWFEIETKEFHFPDMLETLIRKRNGS</sequence>
<dbReference type="SUPFAM" id="SSF53474">
    <property type="entry name" value="alpha/beta-Hydrolases"/>
    <property type="match status" value="1"/>
</dbReference>
<proteinExistence type="predicted"/>
<dbReference type="InParanoid" id="G2QJB6"/>
<evidence type="ECO:0000313" key="2">
    <source>
        <dbReference type="Proteomes" id="UP000007322"/>
    </source>
</evidence>
<dbReference type="VEuPathDB" id="FungiDB:MYCTH_2119814"/>
<gene>
    <name evidence="1" type="ORF">MYCTH_2119814</name>
</gene>
<dbReference type="InterPro" id="IPR029058">
    <property type="entry name" value="AB_hydrolase_fold"/>
</dbReference>